<dbReference type="PANTHER" id="PTHR10412">
    <property type="entry name" value="MANNOSYL-OLIGOSACCHARIDE GLUCOSIDASE"/>
    <property type="match status" value="1"/>
</dbReference>
<keyword evidence="6" id="KW-1185">Reference proteome</keyword>
<keyword evidence="1" id="KW-0326">Glycosidase</keyword>
<reference evidence="4" key="1">
    <citation type="submission" date="2011-10" db="EMBL/GenBank/DDBJ databases">
        <authorList>
            <person name="Genoscope - CEA"/>
        </authorList>
    </citation>
    <scope>NUCLEOTIDE SEQUENCE</scope>
</reference>
<feature type="compositionally biased region" description="Polar residues" evidence="2">
    <location>
        <begin position="993"/>
        <end position="1015"/>
    </location>
</feature>
<dbReference type="Proteomes" id="UP000005222">
    <property type="component" value="Chromosome L"/>
</dbReference>
<name>G8Y8E3_PICSO</name>
<dbReference type="PANTHER" id="PTHR10412:SF10">
    <property type="entry name" value="GLYCOSYL HYDROLASE FAMILY 63 C-TERMINAL DOMAIN-CONTAINING PROTEIN"/>
    <property type="match status" value="1"/>
</dbReference>
<comment type="function">
    <text evidence="1">Cleaves the distal alpha 1,2-linked glucose residue from the Glc(3)Man(9)GlcNAc(2) oligosaccharide precursor.</text>
</comment>
<feature type="region of interest" description="Disordered" evidence="2">
    <location>
        <begin position="993"/>
        <end position="1026"/>
    </location>
</feature>
<comment type="catalytic activity">
    <reaction evidence="1">
        <text>N(4)-(alpha-D-Glc-(1-&gt;2)-alpha-D-Glc-(1-&gt;3)-alpha-D-Glc-(1-&gt;3)-alpha-D-Man-(1-&gt;2)-alpha-D-Man-(1-&gt;2)-alpha-D-Man-(1-&gt;3)-[alpha-D-Man-(1-&gt;2)-alpha-D-Man-(1-&gt;3)-[alpha-D-Man-(1-&gt;2)-alpha-D-Man-(1-&gt;6)]-alpha-D-Man-(1-&gt;6)]-beta-D-Man-(1-&gt;4)-beta-D-GlcNAc-(1-&gt;4)-beta-D-GlcNAc)-L-asparaginyl-[protein] + H2O = N(4)-(alpha-D-Glc-(1-&gt;3)-alpha-D-Glc-(1-&gt;3)-alpha-D-Man-(1-&gt;2)-alpha-D-Man-(1-&gt;2)-alpha-D-Man-(1-&gt;3)-[alpha-D-Man-(1-&gt;2)-alpha-D-Man-(1-&gt;3)-[alpha-D-Man-(1-&gt;2)-alpha-D-Man-(1-&gt;6)]-alpha-D-Man-(1-&gt;6)]-beta-D-Man-(1-&gt;4)-beta-D-GlcNAc-(1-&gt;4)-beta-D-GlcNAc)-L-asparaginyl-[protein] + beta-D-glucose</text>
        <dbReference type="Rhea" id="RHEA:55988"/>
        <dbReference type="Rhea" id="RHEA-COMP:12806"/>
        <dbReference type="Rhea" id="RHEA-COMP:14355"/>
        <dbReference type="ChEBI" id="CHEBI:15377"/>
        <dbReference type="ChEBI" id="CHEBI:15903"/>
        <dbReference type="ChEBI" id="CHEBI:59082"/>
        <dbReference type="ChEBI" id="CHEBI:132537"/>
        <dbReference type="EC" id="3.2.1.106"/>
    </reaction>
</comment>
<feature type="region of interest" description="Disordered" evidence="2">
    <location>
        <begin position="908"/>
        <end position="940"/>
    </location>
</feature>
<evidence type="ECO:0000256" key="1">
    <source>
        <dbReference type="RuleBase" id="RU369107"/>
    </source>
</evidence>
<dbReference type="STRING" id="559304.G8Y8E3"/>
<organism evidence="4 6">
    <name type="scientific">Pichia sorbitophila (strain ATCC MYA-4447 / BCRC 22081 / CBS 7064 / NBRC 10061 / NRRL Y-12695)</name>
    <name type="common">Hybrid yeast</name>
    <dbReference type="NCBI Taxonomy" id="559304"/>
    <lineage>
        <taxon>Eukaryota</taxon>
        <taxon>Fungi</taxon>
        <taxon>Dikarya</taxon>
        <taxon>Ascomycota</taxon>
        <taxon>Saccharomycotina</taxon>
        <taxon>Pichiomycetes</taxon>
        <taxon>Debaryomycetaceae</taxon>
        <taxon>Millerozyma</taxon>
    </lineage>
</organism>
<dbReference type="GO" id="GO:0004573">
    <property type="term" value="F:Glc3Man9GlcNAc2 oligosaccharide glucosidase activity"/>
    <property type="evidence" value="ECO:0007669"/>
    <property type="project" value="UniProtKB-UniRule"/>
</dbReference>
<dbReference type="InParanoid" id="G8Y8E3"/>
<dbReference type="GO" id="GO:0009311">
    <property type="term" value="P:oligosaccharide metabolic process"/>
    <property type="evidence" value="ECO:0007669"/>
    <property type="project" value="UniProtKB-UniRule"/>
</dbReference>
<dbReference type="EMBL" id="FO082049">
    <property type="protein sequence ID" value="CCE83249.1"/>
    <property type="molecule type" value="Genomic_DNA"/>
</dbReference>
<evidence type="ECO:0000313" key="4">
    <source>
        <dbReference type="EMBL" id="CCE83249.1"/>
    </source>
</evidence>
<accession>G8Y8E3</accession>
<dbReference type="eggNOG" id="KOG2161">
    <property type="taxonomic scope" value="Eukaryota"/>
</dbReference>
<dbReference type="HOGENOM" id="CLU_005386_0_1_1"/>
<dbReference type="SUPFAM" id="SSF48208">
    <property type="entry name" value="Six-hairpin glycosidases"/>
    <property type="match status" value="1"/>
</dbReference>
<feature type="domain" description="Mannosylglycerate hydrolase MGH1-like glycoside hydrolase" evidence="3">
    <location>
        <begin position="446"/>
        <end position="552"/>
    </location>
</feature>
<evidence type="ECO:0000313" key="5">
    <source>
        <dbReference type="EMBL" id="CCE84280.1"/>
    </source>
</evidence>
<dbReference type="EMBL" id="FO082048">
    <property type="protein sequence ID" value="CCE84280.1"/>
    <property type="molecule type" value="Genomic_DNA"/>
</dbReference>
<comment type="subcellular location">
    <subcellularLocation>
        <location evidence="1">Endoplasmic reticulum membrane</location>
        <topology evidence="1">Single-pass type II membrane protein</topology>
    </subcellularLocation>
</comment>
<feature type="region of interest" description="Disordered" evidence="2">
    <location>
        <begin position="1039"/>
        <end position="1062"/>
    </location>
</feature>
<keyword evidence="1" id="KW-0378">Hydrolase</keyword>
<dbReference type="InterPro" id="IPR004888">
    <property type="entry name" value="Glycoside_hydrolase_63"/>
</dbReference>
<dbReference type="AlphaFoldDB" id="G8Y8E3"/>
<evidence type="ECO:0000259" key="3">
    <source>
        <dbReference type="Pfam" id="PF22422"/>
    </source>
</evidence>
<dbReference type="Proteomes" id="UP000005222">
    <property type="component" value="Chromosome K"/>
</dbReference>
<dbReference type="GO" id="GO:0005789">
    <property type="term" value="C:endoplasmic reticulum membrane"/>
    <property type="evidence" value="ECO:0007669"/>
    <property type="project" value="UniProtKB-SubCell"/>
</dbReference>
<dbReference type="OrthoDB" id="14419at2759"/>
<dbReference type="InterPro" id="IPR008928">
    <property type="entry name" value="6-hairpin_glycosidase_sf"/>
</dbReference>
<dbReference type="Pfam" id="PF22422">
    <property type="entry name" value="MGH1-like_GH"/>
    <property type="match status" value="2"/>
</dbReference>
<gene>
    <name evidence="4" type="primary">Piso0_003821</name>
    <name evidence="4" type="ORF">GNLVRS01_PISO0K03310g</name>
    <name evidence="5" type="ORF">GNLVRS01_PISO0L03311g</name>
</gene>
<feature type="domain" description="Mannosylglycerate hydrolase MGH1-like glycoside hydrolase" evidence="3">
    <location>
        <begin position="719"/>
        <end position="895"/>
    </location>
</feature>
<dbReference type="InterPro" id="IPR054491">
    <property type="entry name" value="MGH1-like_GH"/>
</dbReference>
<comment type="pathway">
    <text evidence="1">Glycan metabolism; N-glycan degradation.</text>
</comment>
<dbReference type="InterPro" id="IPR012341">
    <property type="entry name" value="6hp_glycosidase-like_sf"/>
</dbReference>
<keyword evidence="1" id="KW-0325">Glycoprotein</keyword>
<dbReference type="GO" id="GO:0006487">
    <property type="term" value="P:protein N-linked glycosylation"/>
    <property type="evidence" value="ECO:0007669"/>
    <property type="project" value="UniProtKB-UniRule"/>
</dbReference>
<protein>
    <recommendedName>
        <fullName evidence="1">Mannosyl-oligosaccharide glucosidase</fullName>
        <ecNumber evidence="1">3.2.1.106</ecNumber>
    </recommendedName>
    <alternativeName>
        <fullName evidence="1">Glucosidase I</fullName>
    </alternativeName>
</protein>
<feature type="compositionally biased region" description="Low complexity" evidence="2">
    <location>
        <begin position="910"/>
        <end position="922"/>
    </location>
</feature>
<feature type="compositionally biased region" description="Polar residues" evidence="2">
    <location>
        <begin position="923"/>
        <end position="937"/>
    </location>
</feature>
<reference evidence="6" key="2">
    <citation type="journal article" date="2012" name="G3 (Bethesda)">
        <title>Pichia sorbitophila, an interspecies yeast hybrid reveals early steps of genome resolution following polyploidization.</title>
        <authorList>
            <person name="Leh Louis V."/>
            <person name="Despons L."/>
            <person name="Friedrich A."/>
            <person name="Martin T."/>
            <person name="Durrens P."/>
            <person name="Casaregola S."/>
            <person name="Neuveglise C."/>
            <person name="Fairhead C."/>
            <person name="Marck C."/>
            <person name="Cruz J.A."/>
            <person name="Straub M.L."/>
            <person name="Kugler V."/>
            <person name="Sacerdot C."/>
            <person name="Uzunov Z."/>
            <person name="Thierry A."/>
            <person name="Weiss S."/>
            <person name="Bleykasten C."/>
            <person name="De Montigny J."/>
            <person name="Jacques N."/>
            <person name="Jung P."/>
            <person name="Lemaire M."/>
            <person name="Mallet S."/>
            <person name="Morel G."/>
            <person name="Richard G.F."/>
            <person name="Sarkar A."/>
            <person name="Savel G."/>
            <person name="Schacherer J."/>
            <person name="Seret M.L."/>
            <person name="Talla E."/>
            <person name="Samson G."/>
            <person name="Jubin C."/>
            <person name="Poulain J."/>
            <person name="Vacherie B."/>
            <person name="Barbe V."/>
            <person name="Pelletier E."/>
            <person name="Sherman D.J."/>
            <person name="Westhof E."/>
            <person name="Weissenbach J."/>
            <person name="Baret P.V."/>
            <person name="Wincker P."/>
            <person name="Gaillardin C."/>
            <person name="Dujon B."/>
            <person name="Souciet J.L."/>
        </authorList>
    </citation>
    <scope>NUCLEOTIDE SEQUENCE [LARGE SCALE GENOMIC DNA]</scope>
    <source>
        <strain evidence="6">ATCC MYA-4447 / BCRC 22081 / CBS 7064 / NBRC 10061 / NRRL Y-12695</strain>
    </source>
</reference>
<keyword evidence="1" id="KW-0256">Endoplasmic reticulum</keyword>
<dbReference type="FunCoup" id="G8Y8E3">
    <property type="interactions" value="265"/>
</dbReference>
<comment type="similarity">
    <text evidence="1">Belongs to the glycosyl hydrolase 63 family.</text>
</comment>
<proteinExistence type="inferred from homology"/>
<evidence type="ECO:0000256" key="2">
    <source>
        <dbReference type="SAM" id="MobiDB-lite"/>
    </source>
</evidence>
<dbReference type="EC" id="3.2.1.106" evidence="1"/>
<sequence length="1062" mass="123017">MSQSPTEIHLTAEEKRLEENRKREKYWKKWGPYLSERQWATVREDYSANGDAWSDFPFEHSRSRTYRWGEDGLAGVSDTHQLICFHIALWNEQDDILKEKAFGLTNSQGNHGEDVKELYYYLDNTPSHSYMKYLYKYPHAAFPYKDLVDENARRSRLDPEYEIVDTGVFDDNKYFDVVFEMAKGDDDPDELLFRITAYNRGDEAAPLHIMPHVVLRNTWAWGTEDSQKGKPNLSLSEKGSVEIDHEKFGKRYFAFAPAPGVTEESDDIYPKVLFTENETNTKRLYDQENEFKYVKDAFHDYIINNDKEAINPENKGTKACSWFEFNEKGGVPPGDYVTIRYKLSKKNEDIDELDFDRIIARRQDEADAFYWKVTPLPISDELRQVQRQAFAGLLWTKQFYYFIHNYWFKGDPNTMKPPQNRANGRNKDWKHLYIDDILSMPDKWEYPFFAAWDTAFHCIPLAMIDPDFAKKQIDLLTREWYMHPNGQIPAYEWNFSDVNPPVHAWATYRIFKIERKMYKREDLDFLEAIFQKLLLNFTWWVNRKDHDGNNVFEGGFLGLDNIGIFNRSEPLPTGGNLEQADSTGWMAFFSLQMLNIALELAKTKPVYENIASKFFEHFILIADAMTYRGGDQDDSEKSLWDDETGFYYDAISFSNYTQRLPVRSLVGLIPLYASLTLEPVLLEKFPSFTKRLNWFIENRKKVAKRNIASMEDRGVGERLLLSLANKERLVAILEKMLDEDEFLSPYGIRSLSKLHEKEPFSMDVKGEKYVVEYLSGESDSGMFGGNSNWRGPIWFPVNFLIVEALQRFYLYYGPELKVECPKGSGEYLNLAQCAQEIQHRLMYLFLHNEDGSRACDGTHESLGKDPLFADYIPFYEYFDGDTGKGLGASHQCGWTALVAKWIHDNGVSCRTPGTPRTPRTPRSSVYMNSTENPTNLDPSDESLGRIKQYLPKSGPFPGRLMRRRTSKSLLNMTINSLDLSDEELAANTRENAQRMKTGNSSNASMADTISPSKSAETGEENSAVDDNLLYQIRAAFKKYRSKSKSGEDPNDLSGDEFETRKN</sequence>
<evidence type="ECO:0000313" key="6">
    <source>
        <dbReference type="Proteomes" id="UP000005222"/>
    </source>
</evidence>
<dbReference type="Gene3D" id="1.50.10.10">
    <property type="match status" value="2"/>
</dbReference>